<feature type="compositionally biased region" description="Acidic residues" evidence="1">
    <location>
        <begin position="346"/>
        <end position="356"/>
    </location>
</feature>
<dbReference type="AlphaFoldDB" id="A0A0K6S8K9"/>
<dbReference type="SUPFAM" id="SSF52047">
    <property type="entry name" value="RNI-like"/>
    <property type="match status" value="1"/>
</dbReference>
<evidence type="ECO:0000256" key="1">
    <source>
        <dbReference type="SAM" id="MobiDB-lite"/>
    </source>
</evidence>
<organism evidence="2">
    <name type="scientific">Chromera velia CCMP2878</name>
    <dbReference type="NCBI Taxonomy" id="1169474"/>
    <lineage>
        <taxon>Eukaryota</taxon>
        <taxon>Sar</taxon>
        <taxon>Alveolata</taxon>
        <taxon>Colpodellida</taxon>
        <taxon>Chromeraceae</taxon>
        <taxon>Chromera</taxon>
    </lineage>
</organism>
<dbReference type="InterPro" id="IPR032675">
    <property type="entry name" value="LRR_dom_sf"/>
</dbReference>
<name>A0A0K6S8K9_9ALVE</name>
<protein>
    <submittedName>
        <fullName evidence="2">Uncharacterized protein</fullName>
    </submittedName>
</protein>
<gene>
    <name evidence="2" type="ORF">Cvel_24865.t1</name>
</gene>
<evidence type="ECO:0000313" key="2">
    <source>
        <dbReference type="EMBL" id="CUC09882.1"/>
    </source>
</evidence>
<sequence length="520" mass="58493">MRDALEAPLRVNATNYLLREARVTTAVTAKQGRKVKGDALPRNDLGVPFWKVDGEGEGEGDAKKETWVFWDDFLGQADEFFGRKTELAEDRLFSTAQAVNTLMNVWTVGGRDSGCAFVEGTPETVKKVIEGGARWLRKYGDPKDRKPWAFSTGNAFFSGSFKGSTGLPFAYPGNFYRYLNGTMIERERVEGDKPDIPRGGLFSLTGGVKGVMPREEFEHGLEIKHFGMHTPKEFKGFNGDDAVGWPFWSSPALTWVSVLLALSRFTCLEETGTRGGREAGEVEMEELREAGEENSDSMRKILKGEALAEGEGWTEQEDYWSQRSRLCREALKSVDASIQAASTEAEREEEEREPPDETFWGGPLSVRTLFSAFPPRLEELFLDNSCVPFVDAWRALGVLLETERLSRIRKLGLSYCQLNDSTVSALARRQPSSLTWLNLSGNPKVSVKGWRVVGRAVEDLPDLRLLRLDECVFASEGRFEAFCSLFSGLPPHLVKFIYDTRNLAVWVVVQQKFERMMRLQ</sequence>
<dbReference type="EMBL" id="CDMZ01001927">
    <property type="protein sequence ID" value="CUC09882.1"/>
    <property type="molecule type" value="Genomic_DNA"/>
</dbReference>
<proteinExistence type="predicted"/>
<feature type="region of interest" description="Disordered" evidence="1">
    <location>
        <begin position="338"/>
        <end position="358"/>
    </location>
</feature>
<reference evidence="2" key="1">
    <citation type="submission" date="2014-11" db="EMBL/GenBank/DDBJ databases">
        <title>Molecular phylogeny of cliff fern family Woodsiaceae with morphological implications.</title>
        <authorList>
            <person name="Shao Y.-Z."/>
            <person name="Wei R."/>
            <person name="Zhang X.-C."/>
        </authorList>
    </citation>
    <scope>NUCLEOTIDE SEQUENCE</scope>
</reference>
<accession>A0A0K6S8K9</accession>
<dbReference type="VEuPathDB" id="CryptoDB:Cvel_24865"/>
<dbReference type="Gene3D" id="3.80.10.10">
    <property type="entry name" value="Ribonuclease Inhibitor"/>
    <property type="match status" value="1"/>
</dbReference>